<feature type="non-terminal residue" evidence="1">
    <location>
        <position position="306"/>
    </location>
</feature>
<reference evidence="1" key="1">
    <citation type="journal article" date="2021" name="J Fungi (Basel)">
        <title>Virulence traits and population genomics of the black yeast Aureobasidium melanogenum.</title>
        <authorList>
            <person name="Cernosa A."/>
            <person name="Sun X."/>
            <person name="Gostincar C."/>
            <person name="Fang C."/>
            <person name="Gunde-Cimerman N."/>
            <person name="Song Z."/>
        </authorList>
    </citation>
    <scope>NUCLEOTIDE SEQUENCE</scope>
    <source>
        <strain evidence="1">EXF-8016</strain>
    </source>
</reference>
<organism evidence="1 2">
    <name type="scientific">Aureobasidium melanogenum</name>
    <name type="common">Aureobasidium pullulans var. melanogenum</name>
    <dbReference type="NCBI Taxonomy" id="46634"/>
    <lineage>
        <taxon>Eukaryota</taxon>
        <taxon>Fungi</taxon>
        <taxon>Dikarya</taxon>
        <taxon>Ascomycota</taxon>
        <taxon>Pezizomycotina</taxon>
        <taxon>Dothideomycetes</taxon>
        <taxon>Dothideomycetidae</taxon>
        <taxon>Dothideales</taxon>
        <taxon>Saccotheciaceae</taxon>
        <taxon>Aureobasidium</taxon>
    </lineage>
</organism>
<evidence type="ECO:0000313" key="2">
    <source>
        <dbReference type="Proteomes" id="UP000767238"/>
    </source>
</evidence>
<comment type="caution">
    <text evidence="1">The sequence shown here is derived from an EMBL/GenBank/DDBJ whole genome shotgun (WGS) entry which is preliminary data.</text>
</comment>
<evidence type="ECO:0000313" key="1">
    <source>
        <dbReference type="EMBL" id="KAH0237952.1"/>
    </source>
</evidence>
<dbReference type="Proteomes" id="UP000767238">
    <property type="component" value="Unassembled WGS sequence"/>
</dbReference>
<sequence length="306" mass="34199">MTSSWRRSRPVRLYFVAHASVLFLLTSQSSRGLRTAFVRALSLYQSLSEFRQSFGGKSFTLRSRLDKSIELLDSLLHAAFPRATPCAAHQVRWRVIRSTCIFRPSTSPANHAILDVYLAGLFRFSFSRRKNSSLSSFSRAVVGVPARSRSILESGLDEVGVSAPFRCSPRSEGVAGRGADLSDPFARSQPLSRGWKYFARIPKRRVETDTSEFRITIGDVRRFAVSQGVDDHAQSTQRLVDLLCFFKRLTAGSCLSNLFRTSQIDQEQLTRLDTSSFDVLLANGDDEDGHGTCLLALGFGRPHRHC</sequence>
<dbReference type="AlphaFoldDB" id="A0A9P8KCK7"/>
<gene>
    <name evidence="1" type="ORF">KCV03_g265</name>
</gene>
<name>A0A9P8KCK7_AURME</name>
<proteinExistence type="predicted"/>
<protein>
    <submittedName>
        <fullName evidence="1">Uncharacterized protein</fullName>
    </submittedName>
</protein>
<reference evidence="1" key="2">
    <citation type="submission" date="2021-08" db="EMBL/GenBank/DDBJ databases">
        <authorList>
            <person name="Gostincar C."/>
            <person name="Sun X."/>
            <person name="Song Z."/>
            <person name="Gunde-Cimerman N."/>
        </authorList>
    </citation>
    <scope>NUCLEOTIDE SEQUENCE</scope>
    <source>
        <strain evidence="1">EXF-8016</strain>
    </source>
</reference>
<accession>A0A9P8KCK7</accession>
<dbReference type="EMBL" id="JAHFYH010000001">
    <property type="protein sequence ID" value="KAH0237952.1"/>
    <property type="molecule type" value="Genomic_DNA"/>
</dbReference>